<comment type="caution">
    <text evidence="1">The sequence shown here is derived from an EMBL/GenBank/DDBJ whole genome shotgun (WGS) entry which is preliminary data.</text>
</comment>
<dbReference type="Proteomes" id="UP000805085">
    <property type="component" value="Unassembled WGS sequence"/>
</dbReference>
<keyword evidence="2" id="KW-1185">Reference proteome</keyword>
<evidence type="ECO:0000313" key="1">
    <source>
        <dbReference type="EMBL" id="NRD23108.1"/>
    </source>
</evidence>
<proteinExistence type="predicted"/>
<organism evidence="1 2">
    <name type="scientific">Winogradskyella litoriviva</name>
    <dbReference type="NCBI Taxonomy" id="1220182"/>
    <lineage>
        <taxon>Bacteria</taxon>
        <taxon>Pseudomonadati</taxon>
        <taxon>Bacteroidota</taxon>
        <taxon>Flavobacteriia</taxon>
        <taxon>Flavobacteriales</taxon>
        <taxon>Flavobacteriaceae</taxon>
        <taxon>Winogradskyella</taxon>
    </lineage>
</organism>
<accession>A0ABX2E4V4</accession>
<dbReference type="RefSeq" id="WP_173300744.1">
    <property type="nucleotide sequence ID" value="NZ_JABRWQ010000003.1"/>
</dbReference>
<name>A0ABX2E4V4_9FLAO</name>
<evidence type="ECO:0000313" key="2">
    <source>
        <dbReference type="Proteomes" id="UP000805085"/>
    </source>
</evidence>
<dbReference type="EMBL" id="JABRWQ010000003">
    <property type="protein sequence ID" value="NRD23108.1"/>
    <property type="molecule type" value="Genomic_DNA"/>
</dbReference>
<gene>
    <name evidence="1" type="ORF">HNV10_07645</name>
</gene>
<protein>
    <submittedName>
        <fullName evidence="1">Uncharacterized protein</fullName>
    </submittedName>
</protein>
<sequence>MKSKKSLKFLFICILLFNMQCNDDESVVVQPCGIEIILDNSAFNAAESHAIEDVIINNDCITITISDSGCDSSNWVMTLIDSENIAESMPPQRYLKLKLINNEVCLAYFNKQENFDLAPLRVEGLNEVILNIEGLATPITYAY</sequence>
<reference evidence="1 2" key="1">
    <citation type="journal article" date="2015" name="Int. J. Syst. Evol. Microbiol.">
        <title>Winogradskyella litoriviva sp. nov., isolated from coastal seawater.</title>
        <authorList>
            <person name="Nedashkovskaya O.I."/>
            <person name="Kukhlevskiy A.D."/>
            <person name="Zhukova N.V."/>
            <person name="Kim S.J."/>
            <person name="Rhee S.K."/>
            <person name="Mikhailov V.V."/>
        </authorList>
    </citation>
    <scope>NUCLEOTIDE SEQUENCE [LARGE SCALE GENOMIC DNA]</scope>
    <source>
        <strain evidence="1 2">KMM6491</strain>
    </source>
</reference>